<dbReference type="Proteomes" id="UP001500185">
    <property type="component" value="Unassembled WGS sequence"/>
</dbReference>
<dbReference type="InterPro" id="IPR036196">
    <property type="entry name" value="Ptyr_pPase_sf"/>
</dbReference>
<reference evidence="1 2" key="1">
    <citation type="journal article" date="2019" name="Int. J. Syst. Evol. Microbiol.">
        <title>The Global Catalogue of Microorganisms (GCM) 10K type strain sequencing project: providing services to taxonomists for standard genome sequencing and annotation.</title>
        <authorList>
            <consortium name="The Broad Institute Genomics Platform"/>
            <consortium name="The Broad Institute Genome Sequencing Center for Infectious Disease"/>
            <person name="Wu L."/>
            <person name="Ma J."/>
        </authorList>
    </citation>
    <scope>NUCLEOTIDE SEQUENCE [LARGE SCALE GENOMIC DNA]</scope>
    <source>
        <strain evidence="1 2">JCM 16231</strain>
    </source>
</reference>
<sequence length="212" mass="24059">MFPKIEKLCRIFESECDLISKERKEILKSIAAMIASEIDSRRKAKLIYICTHNSRRSHFGQVWVNVAAEFYGLSSKIEAFSGGTEVTALHPNSVTALKSMGFEVSTTTSEANPKHDVKFGKQKSTTCFSKVYDDSENPNKDFLAIMTSSHVDENCPFIPEALSRFATPYEDPKLFDTTQLKDVKYLERALEIRREVFYMMSLSGSKKDNAQK</sequence>
<protein>
    <submittedName>
        <fullName evidence="1">Protein-tyrosine-phosphatase</fullName>
    </submittedName>
</protein>
<evidence type="ECO:0000313" key="1">
    <source>
        <dbReference type="EMBL" id="GAA0751303.1"/>
    </source>
</evidence>
<name>A0ABN1K0I4_9FLAO</name>
<dbReference type="PANTHER" id="PTHR43428:SF1">
    <property type="entry name" value="ARSENATE REDUCTASE"/>
    <property type="match status" value="1"/>
</dbReference>
<evidence type="ECO:0000313" key="2">
    <source>
        <dbReference type="Proteomes" id="UP001500185"/>
    </source>
</evidence>
<keyword evidence="2" id="KW-1185">Reference proteome</keyword>
<dbReference type="Gene3D" id="3.40.50.2300">
    <property type="match status" value="1"/>
</dbReference>
<organism evidence="1 2">
    <name type="scientific">Psychroflexus lacisalsi</name>
    <dbReference type="NCBI Taxonomy" id="503928"/>
    <lineage>
        <taxon>Bacteria</taxon>
        <taxon>Pseudomonadati</taxon>
        <taxon>Bacteroidota</taxon>
        <taxon>Flavobacteriia</taxon>
        <taxon>Flavobacteriales</taxon>
        <taxon>Flavobacteriaceae</taxon>
        <taxon>Psychroflexus</taxon>
    </lineage>
</organism>
<gene>
    <name evidence="1" type="ORF">GCM10009433_01200</name>
</gene>
<accession>A0ABN1K0I4</accession>
<dbReference type="PANTHER" id="PTHR43428">
    <property type="entry name" value="ARSENATE REDUCTASE"/>
    <property type="match status" value="1"/>
</dbReference>
<dbReference type="EMBL" id="BAAAGG010000001">
    <property type="protein sequence ID" value="GAA0751303.1"/>
    <property type="molecule type" value="Genomic_DNA"/>
</dbReference>
<comment type="caution">
    <text evidence="1">The sequence shown here is derived from an EMBL/GenBank/DDBJ whole genome shotgun (WGS) entry which is preliminary data.</text>
</comment>
<proteinExistence type="predicted"/>
<dbReference type="RefSeq" id="WP_224455313.1">
    <property type="nucleotide sequence ID" value="NZ_BAAAGG010000001.1"/>
</dbReference>
<dbReference type="SUPFAM" id="SSF52788">
    <property type="entry name" value="Phosphotyrosine protein phosphatases I"/>
    <property type="match status" value="1"/>
</dbReference>